<dbReference type="InterPro" id="IPR017087">
    <property type="entry name" value="UCP037004"/>
</dbReference>
<dbReference type="InterPro" id="IPR013560">
    <property type="entry name" value="DUF1722"/>
</dbReference>
<dbReference type="Proteomes" id="UP000095143">
    <property type="component" value="Unassembled WGS sequence"/>
</dbReference>
<dbReference type="PANTHER" id="PTHR30087">
    <property type="entry name" value="INNER MEMBRANE PROTEIN"/>
    <property type="match status" value="1"/>
</dbReference>
<organism evidence="2 3">
    <name type="scientific">Pseudomonas graminis</name>
    <dbReference type="NCBI Taxonomy" id="158627"/>
    <lineage>
        <taxon>Bacteria</taxon>
        <taxon>Pseudomonadati</taxon>
        <taxon>Pseudomonadota</taxon>
        <taxon>Gammaproteobacteria</taxon>
        <taxon>Pseudomonadales</taxon>
        <taxon>Pseudomonadaceae</taxon>
        <taxon>Pseudomonas</taxon>
    </lineage>
</organism>
<dbReference type="STRING" id="158627.BW687_10670"/>
<sequence length="326" mass="36625">MSAVLDHSSDQASKPKLGVSACLMGVEVRFNGGHKESHLLTRALTEYFDFVPACPEVAIGMGIPREAIRLVGDPEHPQAVGSVHHAMNVTEQLADYGEHMATEMSDICGYIFMQKSPSCGLERVKVYRDNGVPFETGGRGIYAQAFCARHPDLPVEEDGRLNDPVLRENFITRVFAYAAWQTLLKNGITRRALTEFHARYKYQLMANDPIQYKTLGNLLGTMGRNDPAEIAPRYFSQLMSALKKPATRRTHTNVLQHLCGYLRQTLSASDKKEIQGLINQYHQGIVPLVVPLTLLKHHFRRHPDPYIALQVYLQPHPENLSLRNAI</sequence>
<reference evidence="2 3" key="1">
    <citation type="submission" date="2016-08" db="EMBL/GenBank/DDBJ databases">
        <title>Whole genome sequence of Pseudomonas graminis strain UASWS1507, a potential biological control agent for agriculture.</title>
        <authorList>
            <person name="Crovadore J."/>
            <person name="Calmin G."/>
            <person name="Chablais R."/>
            <person name="Cochard B."/>
            <person name="Lefort F."/>
        </authorList>
    </citation>
    <scope>NUCLEOTIDE SEQUENCE [LARGE SCALE GENOMIC DNA]</scope>
    <source>
        <strain evidence="2 3">UASWS1507</strain>
    </source>
</reference>
<dbReference type="PANTHER" id="PTHR30087:SF0">
    <property type="entry name" value="INNER MEMBRANE PROTEIN"/>
    <property type="match status" value="1"/>
</dbReference>
<accession>A0A1C2D8A5</accession>
<proteinExistence type="predicted"/>
<dbReference type="AlphaFoldDB" id="A0A1C2D8A5"/>
<comment type="caution">
    <text evidence="2">The sequence shown here is derived from an EMBL/GenBank/DDBJ whole genome shotgun (WGS) entry which is preliminary data.</text>
</comment>
<gene>
    <name evidence="2" type="ORF">BBI10_22280</name>
</gene>
<dbReference type="PIRSF" id="PIRSF037004">
    <property type="entry name" value="UCP037004"/>
    <property type="match status" value="1"/>
</dbReference>
<dbReference type="Pfam" id="PF04463">
    <property type="entry name" value="2-thiour_desulf"/>
    <property type="match status" value="1"/>
</dbReference>
<protein>
    <recommendedName>
        <fullName evidence="1">DUF1722 domain-containing protein</fullName>
    </recommendedName>
</protein>
<evidence type="ECO:0000259" key="1">
    <source>
        <dbReference type="Pfam" id="PF08349"/>
    </source>
</evidence>
<dbReference type="Pfam" id="PF08349">
    <property type="entry name" value="DUF1722"/>
    <property type="match status" value="1"/>
</dbReference>
<dbReference type="OrthoDB" id="495783at2"/>
<dbReference type="InterPro" id="IPR007553">
    <property type="entry name" value="2-thiour_desulf"/>
</dbReference>
<evidence type="ECO:0000313" key="3">
    <source>
        <dbReference type="Proteomes" id="UP000095143"/>
    </source>
</evidence>
<dbReference type="EMBL" id="MDEN01000069">
    <property type="protein sequence ID" value="OCX10948.1"/>
    <property type="molecule type" value="Genomic_DNA"/>
</dbReference>
<dbReference type="RefSeq" id="WP_065991788.1">
    <property type="nucleotide sequence ID" value="NZ_MDEN01000069.1"/>
</dbReference>
<feature type="domain" description="DUF1722" evidence="1">
    <location>
        <begin position="201"/>
        <end position="317"/>
    </location>
</feature>
<name>A0A1C2D8A5_9PSED</name>
<evidence type="ECO:0000313" key="2">
    <source>
        <dbReference type="EMBL" id="OCX10948.1"/>
    </source>
</evidence>